<sequence>MNENYQDVRDVHSNTSHFVKRETEASTIYNNEEFGGPEYAISDSKQELQDELHYPTGPEDLKAKADVDIICPFCLMVVTDSDQALQCDGACDEWYHIHCVEIGVDEYHSLGATDAPWVCPYCPEDSVRVVSEKKWIKDETHDDDIPSSPLSNHGDEEYTPSSCDGKVVGVRVKSGKKWIKDEI</sequence>
<dbReference type="PROSITE" id="PS50016">
    <property type="entry name" value="ZF_PHD_2"/>
    <property type="match status" value="1"/>
</dbReference>
<evidence type="ECO:0000256" key="4">
    <source>
        <dbReference type="PROSITE-ProRule" id="PRU00146"/>
    </source>
</evidence>
<keyword evidence="2 4" id="KW-0863">Zinc-finger</keyword>
<evidence type="ECO:0000256" key="3">
    <source>
        <dbReference type="ARBA" id="ARBA00022833"/>
    </source>
</evidence>
<dbReference type="PROSITE" id="PS01359">
    <property type="entry name" value="ZF_PHD_1"/>
    <property type="match status" value="1"/>
</dbReference>
<organism evidence="7">
    <name type="scientific">Lygus hesperus</name>
    <name type="common">Western plant bug</name>
    <dbReference type="NCBI Taxonomy" id="30085"/>
    <lineage>
        <taxon>Eukaryota</taxon>
        <taxon>Metazoa</taxon>
        <taxon>Ecdysozoa</taxon>
        <taxon>Arthropoda</taxon>
        <taxon>Hexapoda</taxon>
        <taxon>Insecta</taxon>
        <taxon>Pterygota</taxon>
        <taxon>Neoptera</taxon>
        <taxon>Paraneoptera</taxon>
        <taxon>Hemiptera</taxon>
        <taxon>Heteroptera</taxon>
        <taxon>Panheteroptera</taxon>
        <taxon>Cimicomorpha</taxon>
        <taxon>Miridae</taxon>
        <taxon>Mirini</taxon>
        <taxon>Lygus</taxon>
    </lineage>
</organism>
<dbReference type="InterPro" id="IPR019787">
    <property type="entry name" value="Znf_PHD-finger"/>
</dbReference>
<feature type="domain" description="PHD-type" evidence="6">
    <location>
        <begin position="68"/>
        <end position="125"/>
    </location>
</feature>
<accession>A0A0A9YCH0</accession>
<evidence type="ECO:0000259" key="6">
    <source>
        <dbReference type="PROSITE" id="PS50016"/>
    </source>
</evidence>
<keyword evidence="7" id="KW-0808">Transferase</keyword>
<dbReference type="GO" id="GO:0016301">
    <property type="term" value="F:kinase activity"/>
    <property type="evidence" value="ECO:0007669"/>
    <property type="project" value="UniProtKB-KW"/>
</dbReference>
<dbReference type="AlphaFoldDB" id="A0A0A9YCH0"/>
<dbReference type="SUPFAM" id="SSF57903">
    <property type="entry name" value="FYVE/PHD zinc finger"/>
    <property type="match status" value="1"/>
</dbReference>
<evidence type="ECO:0000256" key="2">
    <source>
        <dbReference type="ARBA" id="ARBA00022771"/>
    </source>
</evidence>
<dbReference type="Pfam" id="PF00628">
    <property type="entry name" value="PHD"/>
    <property type="match status" value="1"/>
</dbReference>
<protein>
    <submittedName>
        <fullName evidence="7">Mitogen-activated protein kinase kinase kinase 1</fullName>
    </submittedName>
</protein>
<keyword evidence="1" id="KW-0479">Metal-binding</keyword>
<dbReference type="InterPro" id="IPR019786">
    <property type="entry name" value="Zinc_finger_PHD-type_CS"/>
</dbReference>
<reference evidence="7" key="1">
    <citation type="journal article" date="2014" name="PLoS ONE">
        <title>Transcriptome-Based Identification of ABC Transporters in the Western Tarnished Plant Bug Lygus hesperus.</title>
        <authorList>
            <person name="Hull J.J."/>
            <person name="Chaney K."/>
            <person name="Geib S.M."/>
            <person name="Fabrick J.A."/>
            <person name="Brent C.S."/>
            <person name="Walsh D."/>
            <person name="Lavine L.C."/>
        </authorList>
    </citation>
    <scope>NUCLEOTIDE SEQUENCE</scope>
</reference>
<dbReference type="Gene3D" id="3.30.40.10">
    <property type="entry name" value="Zinc/RING finger domain, C3HC4 (zinc finger)"/>
    <property type="match status" value="1"/>
</dbReference>
<dbReference type="InterPro" id="IPR001965">
    <property type="entry name" value="Znf_PHD"/>
</dbReference>
<reference evidence="7" key="2">
    <citation type="submission" date="2014-07" db="EMBL/GenBank/DDBJ databases">
        <authorList>
            <person name="Hull J."/>
        </authorList>
    </citation>
    <scope>NUCLEOTIDE SEQUENCE</scope>
</reference>
<name>A0A0A9YCH0_LYGHE</name>
<dbReference type="InterPro" id="IPR013083">
    <property type="entry name" value="Znf_RING/FYVE/PHD"/>
</dbReference>
<dbReference type="SMART" id="SM00249">
    <property type="entry name" value="PHD"/>
    <property type="match status" value="1"/>
</dbReference>
<keyword evidence="7" id="KW-0418">Kinase</keyword>
<dbReference type="InterPro" id="IPR011011">
    <property type="entry name" value="Znf_FYVE_PHD"/>
</dbReference>
<feature type="non-terminal residue" evidence="7">
    <location>
        <position position="183"/>
    </location>
</feature>
<proteinExistence type="predicted"/>
<keyword evidence="3" id="KW-0862">Zinc</keyword>
<feature type="region of interest" description="Disordered" evidence="5">
    <location>
        <begin position="140"/>
        <end position="162"/>
    </location>
</feature>
<dbReference type="GO" id="GO:0008270">
    <property type="term" value="F:zinc ion binding"/>
    <property type="evidence" value="ECO:0007669"/>
    <property type="project" value="UniProtKB-KW"/>
</dbReference>
<dbReference type="EMBL" id="GBHO01014283">
    <property type="protein sequence ID" value="JAG29321.1"/>
    <property type="molecule type" value="Transcribed_RNA"/>
</dbReference>
<evidence type="ECO:0000256" key="5">
    <source>
        <dbReference type="SAM" id="MobiDB-lite"/>
    </source>
</evidence>
<gene>
    <name evidence="7" type="primary">Map3k1</name>
    <name evidence="7" type="ORF">CM83_50716</name>
</gene>
<evidence type="ECO:0000313" key="7">
    <source>
        <dbReference type="EMBL" id="JAG29321.1"/>
    </source>
</evidence>
<evidence type="ECO:0000256" key="1">
    <source>
        <dbReference type="ARBA" id="ARBA00022723"/>
    </source>
</evidence>